<evidence type="ECO:0000256" key="1">
    <source>
        <dbReference type="SAM" id="Coils"/>
    </source>
</evidence>
<dbReference type="GO" id="GO:0019843">
    <property type="term" value="F:rRNA binding"/>
    <property type="evidence" value="ECO:0007669"/>
    <property type="project" value="TreeGrafter"/>
</dbReference>
<proteinExistence type="predicted"/>
<sequence length="486" mass="52313">MAELEKTPENGTKRNLTGAAAELAEELQRLRAAMDLAGERADPFLVDRARREIESIQERVNAGMGITVAALAGGTGSGKSTLFNALTGLHFADPGDIRPTTMDISACTWSADAPELLDILGVDPRRTIAYDSILAPDDHGISSLILLDLPDHDSVAASNTAKVDRVLPMVDLLIWVLDPQKYADNLIHDAYISAMKNRRERMIVLLNQADTIPQGRVADVVEDVRRLLAAEGMEEVPVYATSGKERIGLEPVWEELRTASQSTDSALETARAELDAVRARLAQGYETPAVNPRGQEIEELTDDLYSSSGISAVTAALADPSSRAIPRPEQPSLASMTAARESWLAFVRSGLPGRWANALDEEIPEPEHIRRALGVAVRAVPARRRGSTGAWVCGILGLLILVLGILLPLVGAVAFPLWAGITVGVLGAGVSIACAWLLKRKAARGAARTYDAAMRESISQAVEKEFILPAAKVLDDYTQTRQLLTD</sequence>
<keyword evidence="2" id="KW-0812">Transmembrane</keyword>
<dbReference type="InterPro" id="IPR027417">
    <property type="entry name" value="P-loop_NTPase"/>
</dbReference>
<evidence type="ECO:0000256" key="2">
    <source>
        <dbReference type="SAM" id="Phobius"/>
    </source>
</evidence>
<keyword evidence="2" id="KW-1133">Transmembrane helix</keyword>
<evidence type="ECO:0000313" key="8">
    <source>
        <dbReference type="Proteomes" id="UP000269974"/>
    </source>
</evidence>
<dbReference type="InterPro" id="IPR006073">
    <property type="entry name" value="GTP-bd"/>
</dbReference>
<dbReference type="InterPro" id="IPR005662">
    <property type="entry name" value="GTPase_Era-like"/>
</dbReference>
<reference evidence="7" key="1">
    <citation type="submission" date="2016-10" db="EMBL/GenBank/DDBJ databases">
        <authorList>
            <person name="Varghese N."/>
        </authorList>
    </citation>
    <scope>NUCLEOTIDE SEQUENCE [LARGE SCALE GENOMIC DNA]</scope>
    <source>
        <strain evidence="7">DSM 20639</strain>
    </source>
</reference>
<organism evidence="5 7">
    <name type="scientific">Actinobaculum suis</name>
    <dbReference type="NCBI Taxonomy" id="1657"/>
    <lineage>
        <taxon>Bacteria</taxon>
        <taxon>Bacillati</taxon>
        <taxon>Actinomycetota</taxon>
        <taxon>Actinomycetes</taxon>
        <taxon>Actinomycetales</taxon>
        <taxon>Actinomycetaceae</taxon>
        <taxon>Actinobaculum</taxon>
    </lineage>
</organism>
<gene>
    <name evidence="6" type="ORF">NCTC10327_01523</name>
    <name evidence="4" type="ORF">R6G71_07950</name>
    <name evidence="5" type="ORF">SAMN05421878_101193</name>
</gene>
<dbReference type="GO" id="GO:0043024">
    <property type="term" value="F:ribosomal small subunit binding"/>
    <property type="evidence" value="ECO:0007669"/>
    <property type="project" value="TreeGrafter"/>
</dbReference>
<accession>A0A1G6ZNA7</accession>
<keyword evidence="2" id="KW-0472">Membrane</keyword>
<feature type="transmembrane region" description="Helical" evidence="2">
    <location>
        <begin position="388"/>
        <end position="411"/>
    </location>
</feature>
<dbReference type="Gene3D" id="3.40.50.300">
    <property type="entry name" value="P-loop containing nucleotide triphosphate hydrolases"/>
    <property type="match status" value="1"/>
</dbReference>
<dbReference type="PANTHER" id="PTHR42698:SF1">
    <property type="entry name" value="GTPASE ERA, MITOCHONDRIAL"/>
    <property type="match status" value="1"/>
</dbReference>
<dbReference type="Proteomes" id="UP000182744">
    <property type="component" value="Unassembled WGS sequence"/>
</dbReference>
<evidence type="ECO:0000313" key="4">
    <source>
        <dbReference type="EMBL" id="MDY5153969.1"/>
    </source>
</evidence>
<dbReference type="Pfam" id="PF01926">
    <property type="entry name" value="MMR_HSR1"/>
    <property type="match status" value="1"/>
</dbReference>
<evidence type="ECO:0000313" key="6">
    <source>
        <dbReference type="EMBL" id="VDG76890.1"/>
    </source>
</evidence>
<dbReference type="GO" id="GO:0005829">
    <property type="term" value="C:cytosol"/>
    <property type="evidence" value="ECO:0007669"/>
    <property type="project" value="TreeGrafter"/>
</dbReference>
<dbReference type="GO" id="GO:0005525">
    <property type="term" value="F:GTP binding"/>
    <property type="evidence" value="ECO:0007669"/>
    <property type="project" value="InterPro"/>
</dbReference>
<dbReference type="RefSeq" id="WP_074660770.1">
    <property type="nucleotide sequence ID" value="NZ_FNAU01000001.1"/>
</dbReference>
<dbReference type="SUPFAM" id="SSF52540">
    <property type="entry name" value="P-loop containing nucleoside triphosphate hydrolases"/>
    <property type="match status" value="1"/>
</dbReference>
<evidence type="ECO:0000313" key="5">
    <source>
        <dbReference type="EMBL" id="SDE04148.1"/>
    </source>
</evidence>
<dbReference type="EMBL" id="FNAU01000001">
    <property type="protein sequence ID" value="SDE04148.1"/>
    <property type="molecule type" value="Genomic_DNA"/>
</dbReference>
<reference evidence="6 8" key="3">
    <citation type="submission" date="2018-11" db="EMBL/GenBank/DDBJ databases">
        <authorList>
            <consortium name="Pathogen Informatics"/>
        </authorList>
    </citation>
    <scope>NUCLEOTIDE SEQUENCE [LARGE SCALE GENOMIC DNA]</scope>
    <source>
        <strain evidence="6 8">NCTC10327</strain>
    </source>
</reference>
<dbReference type="GO" id="GO:0000028">
    <property type="term" value="P:ribosomal small subunit assembly"/>
    <property type="evidence" value="ECO:0007669"/>
    <property type="project" value="TreeGrafter"/>
</dbReference>
<feature type="domain" description="G" evidence="3">
    <location>
        <begin position="70"/>
        <end position="207"/>
    </location>
</feature>
<feature type="coiled-coil region" evidence="1">
    <location>
        <begin position="13"/>
        <end position="40"/>
    </location>
</feature>
<keyword evidence="7" id="KW-1185">Reference proteome</keyword>
<dbReference type="PANTHER" id="PTHR42698">
    <property type="entry name" value="GTPASE ERA"/>
    <property type="match status" value="1"/>
</dbReference>
<evidence type="ECO:0000259" key="3">
    <source>
        <dbReference type="Pfam" id="PF01926"/>
    </source>
</evidence>
<feature type="transmembrane region" description="Helical" evidence="2">
    <location>
        <begin position="417"/>
        <end position="438"/>
    </location>
</feature>
<reference evidence="5" key="2">
    <citation type="submission" date="2016-10" db="EMBL/GenBank/DDBJ databases">
        <authorList>
            <person name="de Groot N.N."/>
        </authorList>
    </citation>
    <scope>NUCLEOTIDE SEQUENCE [LARGE SCALE GENOMIC DNA]</scope>
    <source>
        <strain evidence="5">DSM 20639</strain>
    </source>
</reference>
<dbReference type="EMBL" id="UYIO01000001">
    <property type="protein sequence ID" value="VDG76890.1"/>
    <property type="molecule type" value="Genomic_DNA"/>
</dbReference>
<dbReference type="AlphaFoldDB" id="A0A1G6ZNA7"/>
<protein>
    <submittedName>
        <fullName evidence="6">GTP-binding protein Der</fullName>
    </submittedName>
    <submittedName>
        <fullName evidence="4 5">GTPase</fullName>
    </submittedName>
</protein>
<dbReference type="Proteomes" id="UP001273799">
    <property type="component" value="Unassembled WGS sequence"/>
</dbReference>
<dbReference type="EMBL" id="JAWNFU010000005">
    <property type="protein sequence ID" value="MDY5153969.1"/>
    <property type="molecule type" value="Genomic_DNA"/>
</dbReference>
<keyword evidence="1" id="KW-0175">Coiled coil</keyword>
<name>A0A1G6ZNA7_9ACTO</name>
<dbReference type="Proteomes" id="UP000269974">
    <property type="component" value="Unassembled WGS sequence"/>
</dbReference>
<evidence type="ECO:0000313" key="7">
    <source>
        <dbReference type="Proteomes" id="UP000182744"/>
    </source>
</evidence>
<reference evidence="4" key="4">
    <citation type="submission" date="2023-10" db="EMBL/GenBank/DDBJ databases">
        <title>Whole Genome based description of the genera Actinobaculum and Actinotignum reveals a complex phylogenetic relationship within the species included in the genus Actinotignum.</title>
        <authorList>
            <person name="Jensen C.S."/>
            <person name="Dargis R."/>
            <person name="Kemp M."/>
            <person name="Christensen J.J."/>
        </authorList>
    </citation>
    <scope>NUCLEOTIDE SEQUENCE</scope>
    <source>
        <strain evidence="4">Actinobaculum_suis_CCUG19206T</strain>
    </source>
</reference>